<keyword evidence="1" id="KW-0378">Hydrolase</keyword>
<dbReference type="PANTHER" id="PTHR11803">
    <property type="entry name" value="2-IMINOBUTANOATE/2-IMINOPROPANOATE DEAMINASE RIDA"/>
    <property type="match status" value="1"/>
</dbReference>
<protein>
    <submittedName>
        <fullName evidence="1">RidA family protein</fullName>
        <ecNumber evidence="1">3.5.-.-</ecNumber>
    </submittedName>
</protein>
<dbReference type="InterPro" id="IPR035959">
    <property type="entry name" value="RutC-like_sf"/>
</dbReference>
<dbReference type="Pfam" id="PF01042">
    <property type="entry name" value="Ribonuc_L-PSP"/>
    <property type="match status" value="1"/>
</dbReference>
<evidence type="ECO:0000313" key="1">
    <source>
        <dbReference type="EMBL" id="WNC73624.1"/>
    </source>
</evidence>
<name>A0ABY9U2L4_9GAMM</name>
<dbReference type="Gene3D" id="3.30.1330.40">
    <property type="entry name" value="RutC-like"/>
    <property type="match status" value="1"/>
</dbReference>
<dbReference type="EC" id="3.5.-.-" evidence="1"/>
<evidence type="ECO:0000313" key="2">
    <source>
        <dbReference type="Proteomes" id="UP001258994"/>
    </source>
</evidence>
<dbReference type="RefSeq" id="WP_348392735.1">
    <property type="nucleotide sequence ID" value="NZ_CP134145.1"/>
</dbReference>
<sequence>MSEKQIIGGEITWKGHTVPISWAVKAGDFVFVSGMVSITKDLVPQFEGDITEQTRNSLEFMKDILAQADCTLSDAVKVQVFLKNVEDFPAFNAEYAKHFPEMPPARFTIKTGFMDEACLVELDCTAYKPQ</sequence>
<dbReference type="Proteomes" id="UP001258994">
    <property type="component" value="Chromosome"/>
</dbReference>
<reference evidence="2" key="1">
    <citation type="submission" date="2023-09" db="EMBL/GenBank/DDBJ databases">
        <authorList>
            <person name="Li S."/>
            <person name="Li X."/>
            <person name="Zhang C."/>
            <person name="Zhao Z."/>
        </authorList>
    </citation>
    <scope>NUCLEOTIDE SEQUENCE [LARGE SCALE GENOMIC DNA]</scope>
    <source>
        <strain evidence="2">SQ149</strain>
    </source>
</reference>
<dbReference type="EMBL" id="CP134145">
    <property type="protein sequence ID" value="WNC73624.1"/>
    <property type="molecule type" value="Genomic_DNA"/>
</dbReference>
<gene>
    <name evidence="1" type="ORF">RGQ13_06415</name>
</gene>
<proteinExistence type="predicted"/>
<dbReference type="PANTHER" id="PTHR11803:SF39">
    <property type="entry name" value="2-IMINOBUTANOATE_2-IMINOPROPANOATE DEAMINASE"/>
    <property type="match status" value="1"/>
</dbReference>
<dbReference type="GO" id="GO:0016787">
    <property type="term" value="F:hydrolase activity"/>
    <property type="evidence" value="ECO:0007669"/>
    <property type="project" value="UniProtKB-KW"/>
</dbReference>
<dbReference type="CDD" id="cd00448">
    <property type="entry name" value="YjgF_YER057c_UK114_family"/>
    <property type="match status" value="1"/>
</dbReference>
<dbReference type="SUPFAM" id="SSF55298">
    <property type="entry name" value="YjgF-like"/>
    <property type="match status" value="1"/>
</dbReference>
<accession>A0ABY9U2L4</accession>
<keyword evidence="2" id="KW-1185">Reference proteome</keyword>
<organism evidence="1 2">
    <name type="scientific">Thalassotalea psychrophila</name>
    <dbReference type="NCBI Taxonomy" id="3065647"/>
    <lineage>
        <taxon>Bacteria</taxon>
        <taxon>Pseudomonadati</taxon>
        <taxon>Pseudomonadota</taxon>
        <taxon>Gammaproteobacteria</taxon>
        <taxon>Alteromonadales</taxon>
        <taxon>Colwelliaceae</taxon>
        <taxon>Thalassotalea</taxon>
    </lineage>
</organism>
<dbReference type="InterPro" id="IPR006175">
    <property type="entry name" value="YjgF/YER057c/UK114"/>
</dbReference>